<feature type="region of interest" description="Disordered" evidence="7">
    <location>
        <begin position="123"/>
        <end position="142"/>
    </location>
</feature>
<evidence type="ECO:0000256" key="3">
    <source>
        <dbReference type="ARBA" id="ARBA00022723"/>
    </source>
</evidence>
<dbReference type="PROSITE" id="PS01282">
    <property type="entry name" value="BIR_REPEAT_1"/>
    <property type="match status" value="1"/>
</dbReference>
<dbReference type="GO" id="GO:0051726">
    <property type="term" value="P:regulation of cell cycle"/>
    <property type="evidence" value="ECO:0007669"/>
    <property type="project" value="TreeGrafter"/>
</dbReference>
<dbReference type="GO" id="GO:0008270">
    <property type="term" value="F:zinc ion binding"/>
    <property type="evidence" value="ECO:0007669"/>
    <property type="project" value="UniProtKB-KW"/>
</dbReference>
<feature type="domain" description="RING-type" evidence="8">
    <location>
        <begin position="323"/>
        <end position="358"/>
    </location>
</feature>
<dbReference type="Gene3D" id="3.30.40.10">
    <property type="entry name" value="Zinc/RING finger domain, C3HC4 (zinc finger)"/>
    <property type="match status" value="1"/>
</dbReference>
<evidence type="ECO:0000256" key="6">
    <source>
        <dbReference type="PROSITE-ProRule" id="PRU00175"/>
    </source>
</evidence>
<dbReference type="PANTHER" id="PTHR10044">
    <property type="entry name" value="INHIBITOR OF APOPTOSIS"/>
    <property type="match status" value="1"/>
</dbReference>
<dbReference type="CDD" id="cd00022">
    <property type="entry name" value="BIR"/>
    <property type="match status" value="2"/>
</dbReference>
<accession>A0A069DSG7</accession>
<comment type="similarity">
    <text evidence="1">Belongs to the IAP family.</text>
</comment>
<dbReference type="GO" id="GO:0031398">
    <property type="term" value="P:positive regulation of protein ubiquitination"/>
    <property type="evidence" value="ECO:0007669"/>
    <property type="project" value="TreeGrafter"/>
</dbReference>
<reference evidence="9" key="1">
    <citation type="journal article" date="2015" name="J. Med. Entomol.">
        <title>A Deep Insight Into the Sialotranscriptome of the Chagas Disease Vector, Panstrongylus megistus (Hemiptera: Heteroptera).</title>
        <authorList>
            <person name="Ribeiro J.M."/>
            <person name="Schwarz A."/>
            <person name="Francischetti I.M."/>
        </authorList>
    </citation>
    <scope>NUCLEOTIDE SEQUENCE</scope>
    <source>
        <tissue evidence="9">Salivary glands</tissue>
    </source>
</reference>
<dbReference type="FunFam" id="1.10.1170.10:FF:000003">
    <property type="entry name" value="E3 ubiquitin-protein ligase XIAP"/>
    <property type="match status" value="1"/>
</dbReference>
<dbReference type="GO" id="GO:0006915">
    <property type="term" value="P:apoptotic process"/>
    <property type="evidence" value="ECO:0007669"/>
    <property type="project" value="UniProtKB-KW"/>
</dbReference>
<dbReference type="Pfam" id="PF00653">
    <property type="entry name" value="BIR"/>
    <property type="match status" value="2"/>
</dbReference>
<protein>
    <submittedName>
        <fullName evidence="9">Putative inhibitor of apoptosis 1</fullName>
    </submittedName>
</protein>
<dbReference type="PROSITE" id="PS50089">
    <property type="entry name" value="ZF_RING_2"/>
    <property type="match status" value="1"/>
</dbReference>
<evidence type="ECO:0000256" key="1">
    <source>
        <dbReference type="ARBA" id="ARBA00006672"/>
    </source>
</evidence>
<evidence type="ECO:0000256" key="7">
    <source>
        <dbReference type="SAM" id="MobiDB-lite"/>
    </source>
</evidence>
<dbReference type="InterPro" id="IPR001370">
    <property type="entry name" value="BIR_rpt"/>
</dbReference>
<evidence type="ECO:0000313" key="9">
    <source>
        <dbReference type="EMBL" id="JAC87023.1"/>
    </source>
</evidence>
<name>A0A069DSG7_9HEMI</name>
<evidence type="ECO:0000256" key="5">
    <source>
        <dbReference type="ARBA" id="ARBA00022833"/>
    </source>
</evidence>
<dbReference type="PROSITE" id="PS50143">
    <property type="entry name" value="BIR_REPEAT_2"/>
    <property type="match status" value="2"/>
</dbReference>
<dbReference type="InterPro" id="IPR001841">
    <property type="entry name" value="Znf_RING"/>
</dbReference>
<proteinExistence type="evidence at transcript level"/>
<evidence type="ECO:0000256" key="2">
    <source>
        <dbReference type="ARBA" id="ARBA00022703"/>
    </source>
</evidence>
<dbReference type="GO" id="GO:0043066">
    <property type="term" value="P:negative regulation of apoptotic process"/>
    <property type="evidence" value="ECO:0007669"/>
    <property type="project" value="TreeGrafter"/>
</dbReference>
<dbReference type="GO" id="GO:0005737">
    <property type="term" value="C:cytoplasm"/>
    <property type="evidence" value="ECO:0007669"/>
    <property type="project" value="TreeGrafter"/>
</dbReference>
<evidence type="ECO:0000259" key="8">
    <source>
        <dbReference type="PROSITE" id="PS50089"/>
    </source>
</evidence>
<dbReference type="SMART" id="SM00238">
    <property type="entry name" value="BIR"/>
    <property type="match status" value="2"/>
</dbReference>
<dbReference type="PANTHER" id="PTHR10044:SF174">
    <property type="entry name" value="DEATH-ASSOCIATED INHIBITOR OF APOPTOSIS 1"/>
    <property type="match status" value="1"/>
</dbReference>
<dbReference type="CDD" id="cd16510">
    <property type="entry name" value="RING-HC_IAPs"/>
    <property type="match status" value="1"/>
</dbReference>
<dbReference type="InterPro" id="IPR050784">
    <property type="entry name" value="IAP"/>
</dbReference>
<keyword evidence="4 6" id="KW-0863">Zinc-finger</keyword>
<organism evidence="9">
    <name type="scientific">Panstrongylus megistus</name>
    <dbReference type="NCBI Taxonomy" id="65343"/>
    <lineage>
        <taxon>Eukaryota</taxon>
        <taxon>Metazoa</taxon>
        <taxon>Ecdysozoa</taxon>
        <taxon>Arthropoda</taxon>
        <taxon>Hexapoda</taxon>
        <taxon>Insecta</taxon>
        <taxon>Pterygota</taxon>
        <taxon>Neoptera</taxon>
        <taxon>Paraneoptera</taxon>
        <taxon>Hemiptera</taxon>
        <taxon>Heteroptera</taxon>
        <taxon>Panheteroptera</taxon>
        <taxon>Cimicomorpha</taxon>
        <taxon>Reduviidae</taxon>
        <taxon>Triatominae</taxon>
        <taxon>Panstrongylus</taxon>
    </lineage>
</organism>
<dbReference type="GO" id="GO:0090263">
    <property type="term" value="P:positive regulation of canonical Wnt signaling pathway"/>
    <property type="evidence" value="ECO:0007669"/>
    <property type="project" value="TreeGrafter"/>
</dbReference>
<dbReference type="InterPro" id="IPR013083">
    <property type="entry name" value="Znf_RING/FYVE/PHD"/>
</dbReference>
<sequence length="370" mass="41091">MPPLPNGSLKKSSVSLMASTINQRPDQNRTESFVSQQWHGVQNINLYKESERLKTFEEWPVEFMPRHKMAEAGFYYLKKDDIVRCVFCGVEIGKWVPGDDPMVDHMKWSPQCRFVRKLPVGNVPLSDDQEPGTDTCGPSGIRSQPNIIGETSLLESHSGFQRSRPPSFPQFATQDSRLRSYATWPVSLKLKPHILSDAGFFYTGKGDQTICYHCGGGLKDWEETDEPWVEHARWFCKCPYVLLVKGKEFVDDVCGQKALEDIKLNGGFSLGSSSTGDIPRATTPSQAKIKNEEEHSEGEESTSSGVHSIGSSNGEPLNDGRLCKICYTEEMGVVFLPCGHIVACVKCASSLTTCAVCRKTVTGTFRAFLS</sequence>
<keyword evidence="5" id="KW-0862">Zinc</keyword>
<dbReference type="GO" id="GO:0061630">
    <property type="term" value="F:ubiquitin protein ligase activity"/>
    <property type="evidence" value="ECO:0007669"/>
    <property type="project" value="TreeGrafter"/>
</dbReference>
<feature type="region of interest" description="Disordered" evidence="7">
    <location>
        <begin position="273"/>
        <end position="313"/>
    </location>
</feature>
<keyword evidence="3" id="KW-0479">Metal-binding</keyword>
<dbReference type="SMART" id="SM00184">
    <property type="entry name" value="RING"/>
    <property type="match status" value="1"/>
</dbReference>
<dbReference type="GO" id="GO:0043027">
    <property type="term" value="F:cysteine-type endopeptidase inhibitor activity involved in apoptotic process"/>
    <property type="evidence" value="ECO:0007669"/>
    <property type="project" value="TreeGrafter"/>
</dbReference>
<dbReference type="Pfam" id="PF13920">
    <property type="entry name" value="zf-C3HC4_3"/>
    <property type="match status" value="1"/>
</dbReference>
<dbReference type="FunFam" id="1.10.1170.10:FF:000002">
    <property type="entry name" value="Baculoviral IAP repeat containing 7"/>
    <property type="match status" value="1"/>
</dbReference>
<feature type="compositionally biased region" description="Low complexity" evidence="7">
    <location>
        <begin position="301"/>
        <end position="313"/>
    </location>
</feature>
<dbReference type="AlphaFoldDB" id="A0A069DSG7"/>
<dbReference type="Gene3D" id="1.10.1170.10">
    <property type="entry name" value="Inhibitor Of Apoptosis Protein (2mihbC-IAP-1), Chain A"/>
    <property type="match status" value="2"/>
</dbReference>
<feature type="compositionally biased region" description="Polar residues" evidence="7">
    <location>
        <begin position="273"/>
        <end position="288"/>
    </location>
</feature>
<dbReference type="SUPFAM" id="SSF57924">
    <property type="entry name" value="Inhibitor of apoptosis (IAP) repeat"/>
    <property type="match status" value="2"/>
</dbReference>
<keyword evidence="2" id="KW-0053">Apoptosis</keyword>
<dbReference type="EMBL" id="GBGD01001866">
    <property type="protein sequence ID" value="JAC87023.1"/>
    <property type="molecule type" value="mRNA"/>
</dbReference>
<evidence type="ECO:0000256" key="4">
    <source>
        <dbReference type="ARBA" id="ARBA00022771"/>
    </source>
</evidence>
<dbReference type="GO" id="GO:0005634">
    <property type="term" value="C:nucleus"/>
    <property type="evidence" value="ECO:0007669"/>
    <property type="project" value="TreeGrafter"/>
</dbReference>